<accession>A0A6G9KSN7</accession>
<evidence type="ECO:0000313" key="4">
    <source>
        <dbReference type="EMBL" id="QIQ55977.1"/>
    </source>
</evidence>
<organism evidence="4">
    <name type="scientific">Nepeta rtanjensis</name>
    <dbReference type="NCBI Taxonomy" id="2721193"/>
    <lineage>
        <taxon>Eukaryota</taxon>
        <taxon>Viridiplantae</taxon>
        <taxon>Streptophyta</taxon>
        <taxon>Embryophyta</taxon>
        <taxon>Tracheophyta</taxon>
        <taxon>Spermatophyta</taxon>
        <taxon>Magnoliopsida</taxon>
        <taxon>eudicotyledons</taxon>
        <taxon>Gunneridae</taxon>
        <taxon>Pentapetalae</taxon>
        <taxon>asterids</taxon>
        <taxon>lamiids</taxon>
        <taxon>Lamiales</taxon>
        <taxon>Lamiaceae</taxon>
        <taxon>Nepetoideae</taxon>
        <taxon>Mentheae</taxon>
        <taxon>Nepetinae</taxon>
        <taxon>Nepeta</taxon>
    </lineage>
</organism>
<comment type="similarity">
    <text evidence="1">Belongs to the short-chain dehydrogenases/reductases (SDR) family.</text>
</comment>
<dbReference type="FunFam" id="3.40.50.720:FF:000084">
    <property type="entry name" value="Short-chain dehydrogenase reductase"/>
    <property type="match status" value="1"/>
</dbReference>
<dbReference type="AlphaFoldDB" id="A0A6G9KSN7"/>
<dbReference type="EMBL" id="MN936116">
    <property type="protein sequence ID" value="QIQ55977.1"/>
    <property type="molecule type" value="mRNA"/>
</dbReference>
<dbReference type="GO" id="GO:0016099">
    <property type="term" value="P:monoterpenoid biosynthetic process"/>
    <property type="evidence" value="ECO:0007669"/>
    <property type="project" value="UniProtKB-ARBA"/>
</dbReference>
<evidence type="ECO:0000256" key="2">
    <source>
        <dbReference type="ARBA" id="ARBA00023027"/>
    </source>
</evidence>
<dbReference type="Pfam" id="PF13561">
    <property type="entry name" value="adh_short_C2"/>
    <property type="match status" value="1"/>
</dbReference>
<dbReference type="GO" id="GO:0016616">
    <property type="term" value="F:oxidoreductase activity, acting on the CH-OH group of donors, NAD or NADP as acceptor"/>
    <property type="evidence" value="ECO:0007669"/>
    <property type="project" value="UniProtKB-ARBA"/>
</dbReference>
<dbReference type="GO" id="GO:0044283">
    <property type="term" value="P:small molecule biosynthetic process"/>
    <property type="evidence" value="ECO:0007669"/>
    <property type="project" value="UniProtKB-ARBA"/>
</dbReference>
<dbReference type="GO" id="GO:0016853">
    <property type="term" value="F:isomerase activity"/>
    <property type="evidence" value="ECO:0007669"/>
    <property type="project" value="UniProtKB-KW"/>
</dbReference>
<reference evidence="4" key="1">
    <citation type="journal article" date="2020" name="Phytochemistry">
        <title>Alterations in nepetalactone metabolism during polyethylene glycol (PEG)-induced dehydration stress in two Nepeta species.</title>
        <authorList>
            <person name="Anicic N."/>
            <person name="Matekalo D."/>
            <person name="Skoric M."/>
            <person name="Zivkovic J.N."/>
            <person name="Petrovic L."/>
            <person name="Dragicevic M."/>
            <person name="Dmitrovic S."/>
            <person name="Misic D."/>
        </authorList>
    </citation>
    <scope>NUCLEOTIDE SEQUENCE</scope>
</reference>
<keyword evidence="2" id="KW-0520">NAD</keyword>
<dbReference type="InterPro" id="IPR002347">
    <property type="entry name" value="SDR_fam"/>
</dbReference>
<dbReference type="PANTHER" id="PTHR42820">
    <property type="entry name" value="SHORT-CHAIN DEHYDROGENASE REDUCTASE"/>
    <property type="match status" value="1"/>
</dbReference>
<dbReference type="PANTHER" id="PTHR42820:SF21">
    <property type="entry name" value="SHORT-CHAIN DEHYDROGENASE REDUCTASE 3B-LIKE"/>
    <property type="match status" value="1"/>
</dbReference>
<dbReference type="PRINTS" id="PR00081">
    <property type="entry name" value="GDHRDH"/>
</dbReference>
<dbReference type="SUPFAM" id="SSF51735">
    <property type="entry name" value="NAD(P)-binding Rossmann-fold domains"/>
    <property type="match status" value="1"/>
</dbReference>
<name>A0A6G9KSN7_9LAMI</name>
<proteinExistence type="evidence at transcript level"/>
<protein>
    <submittedName>
        <fullName evidence="4">Nepetalactol-related short-chain dehydrogenase 1a</fullName>
    </submittedName>
</protein>
<evidence type="ECO:0000256" key="3">
    <source>
        <dbReference type="ARBA" id="ARBA00023235"/>
    </source>
</evidence>
<sequence length="275" mass="28909">MASIVNPAQVMKKKLEGKVVIVTGGASGIGQTAARVFAQHGARAVVIADIQTEVGKSVAESIGEQCSYVQCDVSHEEEVKSMIEWTASTYGGLDVMFSNVGIMSKSAQTVMDLDLLEFDKVMCVNARGTAACLKHAARKMVELGTKGTIICTTTPLSSKGGQTMTDYAMSKHAVLGLVRSASIQLGAHGIRVNCVTPSVVLTPLAQRMGLATPDDFHTNFGNFTSLKGVYLTADQVAEAVIFLASDDAAFITGHDLILDGGLLCLPFFAPSSTTS</sequence>
<dbReference type="Gene3D" id="3.40.50.720">
    <property type="entry name" value="NAD(P)-binding Rossmann-like Domain"/>
    <property type="match status" value="1"/>
</dbReference>
<keyword evidence="3" id="KW-0413">Isomerase</keyword>
<evidence type="ECO:0000256" key="1">
    <source>
        <dbReference type="ARBA" id="ARBA00006484"/>
    </source>
</evidence>
<dbReference type="InterPro" id="IPR036291">
    <property type="entry name" value="NAD(P)-bd_dom_sf"/>
</dbReference>